<dbReference type="PROSITE" id="PS51318">
    <property type="entry name" value="TAT"/>
    <property type="match status" value="1"/>
</dbReference>
<dbReference type="CDD" id="cd03319">
    <property type="entry name" value="L-Ala-DL-Glu_epimerase"/>
    <property type="match status" value="1"/>
</dbReference>
<dbReference type="EMBL" id="BDCR01000001">
    <property type="protein sequence ID" value="GAT61802.1"/>
    <property type="molecule type" value="Genomic_DNA"/>
</dbReference>
<dbReference type="NCBIfam" id="TIGR01409">
    <property type="entry name" value="TAT_signal_seq"/>
    <property type="match status" value="1"/>
</dbReference>
<sequence length="379" mass="41734">MTTRRNFLKTSALVTAGSLITPASIFSQSNKSSRLGGSKTMQLTFKPYEAKLVHPFTVSGYTRTTTPIVLTEITYDGVTGYGEAAMPPYLGETIASVTAFLEKVNLKQFSNPFELDDILAYVDAIAINNTAAKASIDIALHDLVGKLIGRPWHQIWGYTASKAPVTTFTIGIDTEEMVKQKTRETEQFKVIKVKLGVDEVSDKMIINAVRSVTDKPLRVDANQGWKDKHYALKMIEWLAAKNVEFVEQPLPKHNLDDMAWLTEHSPLPTIADESCQRLEDIPRLKGVFDGINIKLMKCTGMREANKMISMAESFGMKLMIGCMTETSCAISAAAQLAPKMNFADLDGNILIANDCFSGMKLVDGKITLNNEPGIGVKKI</sequence>
<dbReference type="SMART" id="SM00922">
    <property type="entry name" value="MR_MLE"/>
    <property type="match status" value="1"/>
</dbReference>
<reference evidence="10" key="1">
    <citation type="submission" date="2016-04" db="EMBL/GenBank/DDBJ databases">
        <title>Draft genome sequence of Paludibacter jiangxiensis strain NM7.</title>
        <authorList>
            <person name="Qiu Y."/>
            <person name="Matsuura N."/>
            <person name="Ohashi A."/>
            <person name="Tourlousse M.D."/>
            <person name="Sekiguchi Y."/>
        </authorList>
    </citation>
    <scope>NUCLEOTIDE SEQUENCE [LARGE SCALE GENOMIC DNA]</scope>
    <source>
        <strain evidence="10">NM7</strain>
    </source>
</reference>
<evidence type="ECO:0000256" key="3">
    <source>
        <dbReference type="ARBA" id="ARBA00022842"/>
    </source>
</evidence>
<dbReference type="InterPro" id="IPR034603">
    <property type="entry name" value="Dipeptide_epimerase"/>
</dbReference>
<dbReference type="OrthoDB" id="9775391at2"/>
<accession>A0A170YH65</accession>
<name>A0A170YH65_9BACT</name>
<dbReference type="AlphaFoldDB" id="A0A170YH65"/>
<dbReference type="SFLD" id="SFLDS00001">
    <property type="entry name" value="Enolase"/>
    <property type="match status" value="1"/>
</dbReference>
<dbReference type="PANTHER" id="PTHR48080:SF3">
    <property type="entry name" value="ENOLASE SUPERFAMILY MEMBER DDB_G0284701"/>
    <property type="match status" value="1"/>
</dbReference>
<dbReference type="PANTHER" id="PTHR48080">
    <property type="entry name" value="D-GALACTONATE DEHYDRATASE-RELATED"/>
    <property type="match status" value="1"/>
</dbReference>
<dbReference type="STRING" id="681398.PJIAN_1387"/>
<dbReference type="InterPro" id="IPR013341">
    <property type="entry name" value="Mandelate_racemase_N_dom"/>
</dbReference>
<reference evidence="10" key="2">
    <citation type="journal article" date="2017" name="Genome Announc.">
        <title>Draft genome sequence of Paludibacter jiangxiensis NM7(T), a propionate-producing fermentative bacterium.</title>
        <authorList>
            <person name="Qiu Y.-L."/>
            <person name="Tourlousse D.M."/>
            <person name="Matsuura N."/>
            <person name="Ohashi A."/>
            <person name="Sekiguchi Y."/>
        </authorList>
    </citation>
    <scope>NUCLEOTIDE SEQUENCE [LARGE SCALE GENOMIC DNA]</scope>
    <source>
        <strain evidence="10">NM7</strain>
    </source>
</reference>
<evidence type="ECO:0000259" key="8">
    <source>
        <dbReference type="SMART" id="SM00922"/>
    </source>
</evidence>
<feature type="domain" description="Mandelate racemase/muconate lactonizing enzyme C-terminal" evidence="8">
    <location>
        <begin position="174"/>
        <end position="268"/>
    </location>
</feature>
<dbReference type="InterPro" id="IPR019546">
    <property type="entry name" value="TAT_signal_bac_arc"/>
</dbReference>
<feature type="binding site" evidence="6">
    <location>
        <position position="220"/>
    </location>
    <ligand>
        <name>Mg(2+)</name>
        <dbReference type="ChEBI" id="CHEBI:18420"/>
    </ligand>
</feature>
<evidence type="ECO:0000313" key="9">
    <source>
        <dbReference type="EMBL" id="GAT61802.1"/>
    </source>
</evidence>
<dbReference type="SUPFAM" id="SSF54826">
    <property type="entry name" value="Enolase N-terminal domain-like"/>
    <property type="match status" value="1"/>
</dbReference>
<proteinExistence type="inferred from homology"/>
<evidence type="ECO:0000256" key="5">
    <source>
        <dbReference type="PIRSR" id="PIRSR634603-1"/>
    </source>
</evidence>
<dbReference type="EC" id="5.1.1.-" evidence="7"/>
<comment type="cofactor">
    <cofactor evidence="6 7">
        <name>Mg(2+)</name>
        <dbReference type="ChEBI" id="CHEBI:18420"/>
    </cofactor>
    <text evidence="6 7">Binds 1 Mg(2+) ion per subunit.</text>
</comment>
<dbReference type="InterPro" id="IPR013342">
    <property type="entry name" value="Mandelate_racemase_C"/>
</dbReference>
<dbReference type="Pfam" id="PF02746">
    <property type="entry name" value="MR_MLE_N"/>
    <property type="match status" value="1"/>
</dbReference>
<dbReference type="InterPro" id="IPR036849">
    <property type="entry name" value="Enolase-like_C_sf"/>
</dbReference>
<comment type="caution">
    <text evidence="9">The sequence shown here is derived from an EMBL/GenBank/DDBJ whole genome shotgun (WGS) entry which is preliminary data.</text>
</comment>
<organism evidence="9 10">
    <name type="scientific">Paludibacter jiangxiensis</name>
    <dbReference type="NCBI Taxonomy" id="681398"/>
    <lineage>
        <taxon>Bacteria</taxon>
        <taxon>Pseudomonadati</taxon>
        <taxon>Bacteroidota</taxon>
        <taxon>Bacteroidia</taxon>
        <taxon>Bacteroidales</taxon>
        <taxon>Paludibacteraceae</taxon>
        <taxon>Paludibacter</taxon>
    </lineage>
</organism>
<evidence type="ECO:0000256" key="4">
    <source>
        <dbReference type="ARBA" id="ARBA00023235"/>
    </source>
</evidence>
<evidence type="ECO:0000256" key="7">
    <source>
        <dbReference type="RuleBase" id="RU366006"/>
    </source>
</evidence>
<dbReference type="InterPro" id="IPR006311">
    <property type="entry name" value="TAT_signal"/>
</dbReference>
<feature type="active site" description="Proton acceptor; specific for (R)-substrate epimerization" evidence="5">
    <location>
        <position position="194"/>
    </location>
</feature>
<dbReference type="Proteomes" id="UP000076586">
    <property type="component" value="Unassembled WGS sequence"/>
</dbReference>
<dbReference type="GO" id="GO:0016855">
    <property type="term" value="F:racemase and epimerase activity, acting on amino acids and derivatives"/>
    <property type="evidence" value="ECO:0007669"/>
    <property type="project" value="UniProtKB-UniRule"/>
</dbReference>
<dbReference type="InterPro" id="IPR029065">
    <property type="entry name" value="Enolase_C-like"/>
</dbReference>
<feature type="active site" description="Proton acceptor; specific for (S)-substrate epimerization" evidence="5">
    <location>
        <position position="294"/>
    </location>
</feature>
<dbReference type="SFLD" id="SFLDG00180">
    <property type="entry name" value="muconate_cycloisomerase"/>
    <property type="match status" value="1"/>
</dbReference>
<evidence type="ECO:0000256" key="1">
    <source>
        <dbReference type="ARBA" id="ARBA00008031"/>
    </source>
</evidence>
<dbReference type="GO" id="GO:0000287">
    <property type="term" value="F:magnesium ion binding"/>
    <property type="evidence" value="ECO:0007669"/>
    <property type="project" value="UniProtKB-ARBA"/>
</dbReference>
<evidence type="ECO:0000256" key="2">
    <source>
        <dbReference type="ARBA" id="ARBA00022723"/>
    </source>
</evidence>
<keyword evidence="3 6" id="KW-0460">Magnesium</keyword>
<dbReference type="Gene3D" id="3.20.20.120">
    <property type="entry name" value="Enolase-like C-terminal domain"/>
    <property type="match status" value="1"/>
</dbReference>
<dbReference type="Pfam" id="PF13378">
    <property type="entry name" value="MR_MLE_C"/>
    <property type="match status" value="1"/>
</dbReference>
<comment type="similarity">
    <text evidence="1 7">Belongs to the mandelate racemase/muconate lactonizing enzyme family.</text>
</comment>
<evidence type="ECO:0000313" key="10">
    <source>
        <dbReference type="Proteomes" id="UP000076586"/>
    </source>
</evidence>
<dbReference type="InterPro" id="IPR034593">
    <property type="entry name" value="DgoD-like"/>
</dbReference>
<gene>
    <name evidence="9" type="ORF">PJIAN_1387</name>
</gene>
<protein>
    <recommendedName>
        <fullName evidence="7">Dipeptide epimerase</fullName>
        <ecNumber evidence="7">5.1.1.-</ecNumber>
    </recommendedName>
</protein>
<keyword evidence="4 7" id="KW-0413">Isomerase</keyword>
<dbReference type="Gene3D" id="3.30.390.10">
    <property type="entry name" value="Enolase-like, N-terminal domain"/>
    <property type="match status" value="1"/>
</dbReference>
<feature type="binding site" evidence="6">
    <location>
        <position position="272"/>
    </location>
    <ligand>
        <name>Mg(2+)</name>
        <dbReference type="ChEBI" id="CHEBI:18420"/>
    </ligand>
</feature>
<dbReference type="SUPFAM" id="SSF51604">
    <property type="entry name" value="Enolase C-terminal domain-like"/>
    <property type="match status" value="1"/>
</dbReference>
<dbReference type="InterPro" id="IPR029017">
    <property type="entry name" value="Enolase-like_N"/>
</dbReference>
<evidence type="ECO:0000256" key="6">
    <source>
        <dbReference type="PIRSR" id="PIRSR634603-3"/>
    </source>
</evidence>
<keyword evidence="10" id="KW-1185">Reference proteome</keyword>
<feature type="binding site" evidence="6">
    <location>
        <position position="247"/>
    </location>
    <ligand>
        <name>Mg(2+)</name>
        <dbReference type="ChEBI" id="CHEBI:18420"/>
    </ligand>
</feature>
<dbReference type="RefSeq" id="WP_068701487.1">
    <property type="nucleotide sequence ID" value="NZ_BDCR01000001.1"/>
</dbReference>
<keyword evidence="2 6" id="KW-0479">Metal-binding</keyword>